<gene>
    <name evidence="3" type="ORF">X975_05269</name>
</gene>
<organism evidence="3 4">
    <name type="scientific">Stegodyphus mimosarum</name>
    <name type="common">African social velvet spider</name>
    <dbReference type="NCBI Taxonomy" id="407821"/>
    <lineage>
        <taxon>Eukaryota</taxon>
        <taxon>Metazoa</taxon>
        <taxon>Ecdysozoa</taxon>
        <taxon>Arthropoda</taxon>
        <taxon>Chelicerata</taxon>
        <taxon>Arachnida</taxon>
        <taxon>Araneae</taxon>
        <taxon>Araneomorphae</taxon>
        <taxon>Entelegynae</taxon>
        <taxon>Eresoidea</taxon>
        <taxon>Eresidae</taxon>
        <taxon>Stegodyphus</taxon>
    </lineage>
</organism>
<dbReference type="OrthoDB" id="6432123at2759"/>
<protein>
    <submittedName>
        <fullName evidence="3">Uncharacterized protein</fullName>
    </submittedName>
</protein>
<accession>A0A087UVB8</accession>
<keyword evidence="2" id="KW-0732">Signal</keyword>
<name>A0A087UVB8_STEMI</name>
<evidence type="ECO:0000313" key="4">
    <source>
        <dbReference type="Proteomes" id="UP000054359"/>
    </source>
</evidence>
<dbReference type="OMA" id="NGQFNDD"/>
<reference evidence="3 4" key="1">
    <citation type="submission" date="2013-11" db="EMBL/GenBank/DDBJ databases">
        <title>Genome sequencing of Stegodyphus mimosarum.</title>
        <authorList>
            <person name="Bechsgaard J."/>
        </authorList>
    </citation>
    <scope>NUCLEOTIDE SEQUENCE [LARGE SCALE GENOMIC DNA]</scope>
</reference>
<feature type="non-terminal residue" evidence="3">
    <location>
        <position position="98"/>
    </location>
</feature>
<keyword evidence="4" id="KW-1185">Reference proteome</keyword>
<proteinExistence type="predicted"/>
<sequence length="98" mass="11066">MGNMMKIILSVCLVILVAQQCRGDSSEDEDEPLGGVSIKVFRGPSKKVNGRQIFAPFGYYVKMPADTNKRKKSEDENDDDNGQFNDDNEEQFNDDDKE</sequence>
<feature type="signal peptide" evidence="2">
    <location>
        <begin position="1"/>
        <end position="23"/>
    </location>
</feature>
<evidence type="ECO:0000313" key="3">
    <source>
        <dbReference type="EMBL" id="KFM81307.1"/>
    </source>
</evidence>
<dbReference type="EMBL" id="KK121828">
    <property type="protein sequence ID" value="KFM81307.1"/>
    <property type="molecule type" value="Genomic_DNA"/>
</dbReference>
<evidence type="ECO:0000256" key="1">
    <source>
        <dbReference type="SAM" id="MobiDB-lite"/>
    </source>
</evidence>
<dbReference type="AlphaFoldDB" id="A0A087UVB8"/>
<feature type="chain" id="PRO_5001831030" evidence="2">
    <location>
        <begin position="24"/>
        <end position="98"/>
    </location>
</feature>
<feature type="compositionally biased region" description="Acidic residues" evidence="1">
    <location>
        <begin position="75"/>
        <end position="98"/>
    </location>
</feature>
<evidence type="ECO:0000256" key="2">
    <source>
        <dbReference type="SAM" id="SignalP"/>
    </source>
</evidence>
<dbReference type="Proteomes" id="UP000054359">
    <property type="component" value="Unassembled WGS sequence"/>
</dbReference>
<feature type="region of interest" description="Disordered" evidence="1">
    <location>
        <begin position="65"/>
        <end position="98"/>
    </location>
</feature>